<dbReference type="InterPro" id="IPR006311">
    <property type="entry name" value="TAT_signal"/>
</dbReference>
<dbReference type="RefSeq" id="WP_274041420.1">
    <property type="nucleotide sequence ID" value="NZ_JANCPR020000025.1"/>
</dbReference>
<evidence type="ECO:0000256" key="1">
    <source>
        <dbReference type="ARBA" id="ARBA00007749"/>
    </source>
</evidence>
<proteinExistence type="inferred from homology"/>
<dbReference type="SUPFAM" id="SSF56281">
    <property type="entry name" value="Metallo-hydrolase/oxidoreductase"/>
    <property type="match status" value="1"/>
</dbReference>
<comment type="similarity">
    <text evidence="1">Belongs to the metallo-beta-lactamase superfamily.</text>
</comment>
<evidence type="ECO:0000256" key="2">
    <source>
        <dbReference type="ARBA" id="ARBA00022723"/>
    </source>
</evidence>
<keyword evidence="3" id="KW-0378">Hydrolase</keyword>
<evidence type="ECO:0000259" key="6">
    <source>
        <dbReference type="SMART" id="SM00849"/>
    </source>
</evidence>
<evidence type="ECO:0000256" key="5">
    <source>
        <dbReference type="SAM" id="MobiDB-lite"/>
    </source>
</evidence>
<dbReference type="Gene3D" id="3.60.15.10">
    <property type="entry name" value="Ribonuclease Z/Hydroxyacylglutathione hydrolase-like"/>
    <property type="match status" value="1"/>
</dbReference>
<evidence type="ECO:0000313" key="8">
    <source>
        <dbReference type="Proteomes" id="UP001214441"/>
    </source>
</evidence>
<sequence>MSGAAKRSTGRRALLRGAVGAGAGAVAAWALGGAGTAAGAARARDAAPPRHAGAGTETQAGMQADAGGVAARGSRVVSYRAGPFEVLALLDAHGPFPATARETFPEADAQDWARARRIDPDAFGPGDAWQLAFRCHAIRRPGGRVALVDSGVGPVGSPASGWAPVPGHLPEVLKTAGIAPRDVDTVVLTHLHEDHYGWTVSPQGVPLFPDARHVVQRAETAALSEDDSAQSYVVAPLRDAGLLHEIDGRVRLLRGHRTGGAVTAVPTPGHTPGHQSVLVDGGARRVVVTGDVLVHAVQLANPEVAYRLEADQPTARATRTALLSEARTHHALLATSHLNRPFLHAPPDGAH</sequence>
<gene>
    <name evidence="7" type="ORF">NMN56_024025</name>
</gene>
<evidence type="ECO:0000256" key="3">
    <source>
        <dbReference type="ARBA" id="ARBA00022801"/>
    </source>
</evidence>
<comment type="caution">
    <text evidence="7">The sequence shown here is derived from an EMBL/GenBank/DDBJ whole genome shotgun (WGS) entry which is preliminary data.</text>
</comment>
<keyword evidence="4" id="KW-0862">Zinc</keyword>
<evidence type="ECO:0000256" key="4">
    <source>
        <dbReference type="ARBA" id="ARBA00022833"/>
    </source>
</evidence>
<dbReference type="InterPro" id="IPR051013">
    <property type="entry name" value="MBL_superfamily_lactonases"/>
</dbReference>
<keyword evidence="2" id="KW-0479">Metal-binding</keyword>
<dbReference type="InterPro" id="IPR036866">
    <property type="entry name" value="RibonucZ/Hydroxyglut_hydro"/>
</dbReference>
<feature type="region of interest" description="Disordered" evidence="5">
    <location>
        <begin position="42"/>
        <end position="66"/>
    </location>
</feature>
<feature type="domain" description="Metallo-beta-lactamase" evidence="6">
    <location>
        <begin position="132"/>
        <end position="337"/>
    </location>
</feature>
<dbReference type="InterPro" id="IPR001279">
    <property type="entry name" value="Metallo-B-lactamas"/>
</dbReference>
<dbReference type="PANTHER" id="PTHR42978:SF6">
    <property type="entry name" value="QUORUM-QUENCHING LACTONASE YTNP-RELATED"/>
    <property type="match status" value="1"/>
</dbReference>
<dbReference type="PANTHER" id="PTHR42978">
    <property type="entry name" value="QUORUM-QUENCHING LACTONASE YTNP-RELATED-RELATED"/>
    <property type="match status" value="1"/>
</dbReference>
<dbReference type="SMART" id="SM00849">
    <property type="entry name" value="Lactamase_B"/>
    <property type="match status" value="1"/>
</dbReference>
<dbReference type="EMBL" id="JANCPR020000025">
    <property type="protein sequence ID" value="MDJ1134970.1"/>
    <property type="molecule type" value="Genomic_DNA"/>
</dbReference>
<dbReference type="PROSITE" id="PS51318">
    <property type="entry name" value="TAT"/>
    <property type="match status" value="1"/>
</dbReference>
<accession>A0ABT7A0W2</accession>
<protein>
    <submittedName>
        <fullName evidence="7">MBL fold metallo-hydrolase</fullName>
    </submittedName>
</protein>
<keyword evidence="8" id="KW-1185">Reference proteome</keyword>
<dbReference type="Pfam" id="PF00753">
    <property type="entry name" value="Lactamase_B"/>
    <property type="match status" value="1"/>
</dbReference>
<organism evidence="7 8">
    <name type="scientific">Streptomyces iconiensis</name>
    <dbReference type="NCBI Taxonomy" id="1384038"/>
    <lineage>
        <taxon>Bacteria</taxon>
        <taxon>Bacillati</taxon>
        <taxon>Actinomycetota</taxon>
        <taxon>Actinomycetes</taxon>
        <taxon>Kitasatosporales</taxon>
        <taxon>Streptomycetaceae</taxon>
        <taxon>Streptomyces</taxon>
    </lineage>
</organism>
<name>A0ABT7A0W2_9ACTN</name>
<dbReference type="Proteomes" id="UP001214441">
    <property type="component" value="Unassembled WGS sequence"/>
</dbReference>
<reference evidence="7 8" key="1">
    <citation type="submission" date="2023-05" db="EMBL/GenBank/DDBJ databases">
        <title>Streptantibioticus silvisoli sp. nov., acidotolerant actinomycetes 1 from pine litter.</title>
        <authorList>
            <person name="Swiecimska M."/>
            <person name="Golinska P."/>
            <person name="Sangal V."/>
            <person name="Wachnowicz B."/>
            <person name="Goodfellow M."/>
        </authorList>
    </citation>
    <scope>NUCLEOTIDE SEQUENCE [LARGE SCALE GENOMIC DNA]</scope>
    <source>
        <strain evidence="7 8">DSM 42109</strain>
    </source>
</reference>
<evidence type="ECO:0000313" key="7">
    <source>
        <dbReference type="EMBL" id="MDJ1134970.1"/>
    </source>
</evidence>